<dbReference type="NCBIfam" id="TIGR02481">
    <property type="entry name" value="hemeryth_dom"/>
    <property type="match status" value="1"/>
</dbReference>
<protein>
    <submittedName>
        <fullName evidence="4">Hemerythrin</fullName>
    </submittedName>
</protein>
<dbReference type="InterPro" id="IPR012827">
    <property type="entry name" value="Hemerythrin_metal-bd"/>
</dbReference>
<comment type="similarity">
    <text evidence="1">Belongs to the hemerythrin family.</text>
</comment>
<dbReference type="RefSeq" id="WP_187722828.1">
    <property type="nucleotide sequence ID" value="NZ_CP060783.1"/>
</dbReference>
<sequence>MSALRWSGELALNLPLMDDTHRECIEILQAVDAAEDVELIPVWGDLLMHTEHHFGQEDRWMAATRFASGNCHSLQHRVVLQVMRAGLLRAEKGELFVLREMGRELAIWVVQHTQMMDSALATHLRRVGYNPLTGEVASPDGLPEHLIHGCAGACSSGDEALAAPEKSRARAVL</sequence>
<keyword evidence="2" id="KW-0479">Metal-binding</keyword>
<dbReference type="GO" id="GO:0046872">
    <property type="term" value="F:metal ion binding"/>
    <property type="evidence" value="ECO:0007669"/>
    <property type="project" value="UniProtKB-KW"/>
</dbReference>
<dbReference type="CDD" id="cd12107">
    <property type="entry name" value="Hemerythrin"/>
    <property type="match status" value="1"/>
</dbReference>
<reference evidence="4 5" key="1">
    <citation type="submission" date="2020-08" db="EMBL/GenBank/DDBJ databases">
        <title>Genome sequence of Diaphorobacter aerolatus KACC 16536T.</title>
        <authorList>
            <person name="Hyun D.-W."/>
            <person name="Bae J.-W."/>
        </authorList>
    </citation>
    <scope>NUCLEOTIDE SEQUENCE [LARGE SCALE GENOMIC DNA]</scope>
    <source>
        <strain evidence="4 5">KACC 16536</strain>
    </source>
</reference>
<dbReference type="Gene3D" id="1.20.120.50">
    <property type="entry name" value="Hemerythrin-like"/>
    <property type="match status" value="1"/>
</dbReference>
<name>A0A7H0GFQ1_9BURK</name>
<evidence type="ECO:0000313" key="5">
    <source>
        <dbReference type="Proteomes" id="UP000516028"/>
    </source>
</evidence>
<dbReference type="KEGG" id="daer:H9K75_11810"/>
<evidence type="ECO:0000256" key="1">
    <source>
        <dbReference type="ARBA" id="ARBA00010587"/>
    </source>
</evidence>
<proteinExistence type="inferred from homology"/>
<keyword evidence="3" id="KW-0408">Iron</keyword>
<organism evidence="4 5">
    <name type="scientific">Diaphorobacter aerolatus</name>
    <dbReference type="NCBI Taxonomy" id="1288495"/>
    <lineage>
        <taxon>Bacteria</taxon>
        <taxon>Pseudomonadati</taxon>
        <taxon>Pseudomonadota</taxon>
        <taxon>Betaproteobacteria</taxon>
        <taxon>Burkholderiales</taxon>
        <taxon>Comamonadaceae</taxon>
        <taxon>Diaphorobacter</taxon>
    </lineage>
</organism>
<evidence type="ECO:0000256" key="2">
    <source>
        <dbReference type="ARBA" id="ARBA00022723"/>
    </source>
</evidence>
<dbReference type="EMBL" id="CP060783">
    <property type="protein sequence ID" value="QNP47117.1"/>
    <property type="molecule type" value="Genomic_DNA"/>
</dbReference>
<dbReference type="Proteomes" id="UP000516028">
    <property type="component" value="Chromosome"/>
</dbReference>
<gene>
    <name evidence="4" type="ORF">H9K75_11810</name>
</gene>
<accession>A0A7H0GFQ1</accession>
<keyword evidence="5" id="KW-1185">Reference proteome</keyword>
<dbReference type="InterPro" id="IPR035938">
    <property type="entry name" value="Hemerythrin-like_sf"/>
</dbReference>
<evidence type="ECO:0000313" key="4">
    <source>
        <dbReference type="EMBL" id="QNP47117.1"/>
    </source>
</evidence>
<evidence type="ECO:0000256" key="3">
    <source>
        <dbReference type="ARBA" id="ARBA00023004"/>
    </source>
</evidence>
<dbReference type="AlphaFoldDB" id="A0A7H0GFQ1"/>
<dbReference type="SUPFAM" id="SSF47188">
    <property type="entry name" value="Hemerythrin-like"/>
    <property type="match status" value="1"/>
</dbReference>